<evidence type="ECO:0000313" key="4">
    <source>
        <dbReference type="Proteomes" id="UP001589776"/>
    </source>
</evidence>
<name>A0ABV6DDZ2_9BACL</name>
<accession>A0ABV6DDZ2</accession>
<keyword evidence="2" id="KW-0732">Signal</keyword>
<dbReference type="RefSeq" id="WP_377467389.1">
    <property type="nucleotide sequence ID" value="NZ_JBHLWN010000001.1"/>
</dbReference>
<dbReference type="Proteomes" id="UP001589776">
    <property type="component" value="Unassembled WGS sequence"/>
</dbReference>
<comment type="caution">
    <text evidence="3">The sequence shown here is derived from an EMBL/GenBank/DDBJ whole genome shotgun (WGS) entry which is preliminary data.</text>
</comment>
<dbReference type="EMBL" id="JBHLWN010000001">
    <property type="protein sequence ID" value="MFC0210865.1"/>
    <property type="molecule type" value="Genomic_DNA"/>
</dbReference>
<dbReference type="PROSITE" id="PS51257">
    <property type="entry name" value="PROKAR_LIPOPROTEIN"/>
    <property type="match status" value="1"/>
</dbReference>
<reference evidence="3 4" key="1">
    <citation type="submission" date="2024-09" db="EMBL/GenBank/DDBJ databases">
        <authorList>
            <person name="Sun Q."/>
            <person name="Mori K."/>
        </authorList>
    </citation>
    <scope>NUCLEOTIDE SEQUENCE [LARGE SCALE GENOMIC DNA]</scope>
    <source>
        <strain evidence="3 4">CCM 7759</strain>
    </source>
</reference>
<feature type="compositionally biased region" description="Low complexity" evidence="1">
    <location>
        <begin position="61"/>
        <end position="92"/>
    </location>
</feature>
<feature type="region of interest" description="Disordered" evidence="1">
    <location>
        <begin position="25"/>
        <end position="161"/>
    </location>
</feature>
<feature type="compositionally biased region" description="Pro residues" evidence="1">
    <location>
        <begin position="128"/>
        <end position="156"/>
    </location>
</feature>
<keyword evidence="4" id="KW-1185">Reference proteome</keyword>
<evidence type="ECO:0000256" key="2">
    <source>
        <dbReference type="SAM" id="SignalP"/>
    </source>
</evidence>
<organism evidence="3 4">
    <name type="scientific">Paenibacillus chartarius</name>
    <dbReference type="NCBI Taxonomy" id="747481"/>
    <lineage>
        <taxon>Bacteria</taxon>
        <taxon>Bacillati</taxon>
        <taxon>Bacillota</taxon>
        <taxon>Bacilli</taxon>
        <taxon>Bacillales</taxon>
        <taxon>Paenibacillaceae</taxon>
        <taxon>Paenibacillus</taxon>
    </lineage>
</organism>
<feature type="chain" id="PRO_5045455123" evidence="2">
    <location>
        <begin position="21"/>
        <end position="370"/>
    </location>
</feature>
<evidence type="ECO:0000256" key="1">
    <source>
        <dbReference type="SAM" id="MobiDB-lite"/>
    </source>
</evidence>
<gene>
    <name evidence="3" type="ORF">ACFFK0_00120</name>
</gene>
<sequence>MVKRFLVFLIAAFMALSLFACSSGNTEQTASTPKVEEAAPSPAGSNTAPATTEQAKPAEPAPSQDASKAPDASAQAPSPANGSSASGAPAAGDTSKPAPAGEASKPASAEPSGSKTPAPEPSKSNPQPAAPPKQEPPAQQPPAQQPAPAKPDPAPAAKPEISPQGKKLLFVGRDQDPLPAEDQAIMDRLKKMGFSVTHSIDREFTADATKGYDMIYISQTMNSKFLKGGVMKDVAIPTLYVKNHGMFYLGLSSVEENTTVKKSKTIEIVDASHKIAAGLSGTVDVYKEIGDNFGVSYGVPGKEAKVVATVPGDKTKAALYYYDKGAKADNGYVTKARVSFYYWSNGMHENSTDAGWKLWDNIVLWTLQNG</sequence>
<feature type="compositionally biased region" description="Polar residues" evidence="1">
    <location>
        <begin position="43"/>
        <end position="54"/>
    </location>
</feature>
<evidence type="ECO:0000313" key="3">
    <source>
        <dbReference type="EMBL" id="MFC0210865.1"/>
    </source>
</evidence>
<proteinExistence type="predicted"/>
<feature type="signal peptide" evidence="2">
    <location>
        <begin position="1"/>
        <end position="20"/>
    </location>
</feature>
<protein>
    <submittedName>
        <fullName evidence="3">Uncharacterized protein</fullName>
    </submittedName>
</protein>